<gene>
    <name evidence="1" type="ORF">O6H91_04G111900</name>
</gene>
<reference evidence="2" key="1">
    <citation type="journal article" date="2024" name="Proc. Natl. Acad. Sci. U.S.A.">
        <title>Extraordinary preservation of gene collinearity over three hundred million years revealed in homosporous lycophytes.</title>
        <authorList>
            <person name="Li C."/>
            <person name="Wickell D."/>
            <person name="Kuo L.Y."/>
            <person name="Chen X."/>
            <person name="Nie B."/>
            <person name="Liao X."/>
            <person name="Peng D."/>
            <person name="Ji J."/>
            <person name="Jenkins J."/>
            <person name="Williams M."/>
            <person name="Shu S."/>
            <person name="Plott C."/>
            <person name="Barry K."/>
            <person name="Rajasekar S."/>
            <person name="Grimwood J."/>
            <person name="Han X."/>
            <person name="Sun S."/>
            <person name="Hou Z."/>
            <person name="He W."/>
            <person name="Dai G."/>
            <person name="Sun C."/>
            <person name="Schmutz J."/>
            <person name="Leebens-Mack J.H."/>
            <person name="Li F.W."/>
            <person name="Wang L."/>
        </authorList>
    </citation>
    <scope>NUCLEOTIDE SEQUENCE [LARGE SCALE GENOMIC DNA]</scope>
    <source>
        <strain evidence="2">cv. PW_Plant_1</strain>
    </source>
</reference>
<protein>
    <submittedName>
        <fullName evidence="1">Uncharacterized protein</fullName>
    </submittedName>
</protein>
<dbReference type="Proteomes" id="UP001162992">
    <property type="component" value="Chromosome 4"/>
</dbReference>
<keyword evidence="2" id="KW-1185">Reference proteome</keyword>
<comment type="caution">
    <text evidence="1">The sequence shown here is derived from an EMBL/GenBank/DDBJ whole genome shotgun (WGS) entry which is preliminary data.</text>
</comment>
<accession>A0ACC2E0C7</accession>
<evidence type="ECO:0000313" key="2">
    <source>
        <dbReference type="Proteomes" id="UP001162992"/>
    </source>
</evidence>
<name>A0ACC2E0C7_DIPCM</name>
<organism evidence="1 2">
    <name type="scientific">Diphasiastrum complanatum</name>
    <name type="common">Issler's clubmoss</name>
    <name type="synonym">Lycopodium complanatum</name>
    <dbReference type="NCBI Taxonomy" id="34168"/>
    <lineage>
        <taxon>Eukaryota</taxon>
        <taxon>Viridiplantae</taxon>
        <taxon>Streptophyta</taxon>
        <taxon>Embryophyta</taxon>
        <taxon>Tracheophyta</taxon>
        <taxon>Lycopodiopsida</taxon>
        <taxon>Lycopodiales</taxon>
        <taxon>Lycopodiaceae</taxon>
        <taxon>Lycopodioideae</taxon>
        <taxon>Diphasiastrum</taxon>
    </lineage>
</organism>
<proteinExistence type="predicted"/>
<evidence type="ECO:0000313" key="1">
    <source>
        <dbReference type="EMBL" id="KAJ7560054.1"/>
    </source>
</evidence>
<dbReference type="EMBL" id="CM055095">
    <property type="protein sequence ID" value="KAJ7560054.1"/>
    <property type="molecule type" value="Genomic_DNA"/>
</dbReference>
<sequence>MELTILTFESLTSHMGKSIKKTVEMPVSTPQPAGMQKKKVKRTLEDTPTLISSKKAKTTEQENTTMKREEDKKNPIMIKKVKELAKPVAKAAITKVGKSGPPAKVPAKVESESEDNDSEDESNEEDPVPVQKTFASKASAKANIRAKVAKKVESSSDESDEEVDATKEKASIVEDESEPELSAEVDESDDDEEESDEEAHVKNQKVSMTKKPVQAQEESDSDDSEEEEDDDEDTIVQRSKAPSGTVDEDSDASAESDESDEEEQSEEEKTITKKQKVEIHTPGKVGGDSTGTQTIHIRNLAWAVTEDNIREFFGKDVAEVRLATDDTGRIKGFGHVEFKNEAAAKKAVGKSGQELLGREIFCDLARERGAQSAGKRDWKSPQSGGNNTNGTPGGSRPTGTDKTAFVKGFDKFQDEDTIRSGLGEFFEECGEVSNIRIPIDRETGQSKGFAYVEFASNDAFSKAMELNGEELNGRYLVVNEASQPSGDSGRGRGRGGGGRGFGGRGGRGGFGGRDRGRGGFGGRDRGRGGRGGFGGGRGSRPNFGGSASGKKTKFAD</sequence>